<dbReference type="InterPro" id="IPR039261">
    <property type="entry name" value="FNR_nucleotide-bd"/>
</dbReference>
<dbReference type="Gene3D" id="2.40.30.10">
    <property type="entry name" value="Translation factors"/>
    <property type="match status" value="1"/>
</dbReference>
<dbReference type="STRING" id="1833.XU06_12625"/>
<dbReference type="Pfam" id="PF08021">
    <property type="entry name" value="FAD_binding_9"/>
    <property type="match status" value="1"/>
</dbReference>
<dbReference type="Pfam" id="PF04954">
    <property type="entry name" value="SIP"/>
    <property type="match status" value="1"/>
</dbReference>
<sequence>MNRGDHLATIAEVLAGTTGAKVPYPIGIRELEVVRSEMVGTGLLRLTLGGPELAGFESHAPDEHVRLVYPDADGTLRLPERDGFSLKWPRPLPISREYTVRRYDAEAGELDLDFALHEGGYASDWAQAATVGTRVHVAGPPGGVVVPWTYDRYLLAGDITALPAIARWLEMMPAAAAGWVFVEITDPSQEIELTVPEGVEVRWLHRGDVPAGHSDLLEQAVRTVTVPEGERVYAWISGEATSLKPIRRFVRDELGLSSGDHLITGYWKRGVADFDEDDDDH</sequence>
<dbReference type="OrthoDB" id="9814826at2"/>
<reference evidence="3" key="2">
    <citation type="submission" date="2023-08" db="EMBL/GenBank/DDBJ databases">
        <title>Isolation and Characterization of Rhodococcus erythropolis MGMM8.</title>
        <authorList>
            <person name="Diabankana R.G.C."/>
            <person name="Afordoanyi D.M."/>
            <person name="Validov S.Z."/>
        </authorList>
    </citation>
    <scope>NUCLEOTIDE SEQUENCE</scope>
    <source>
        <strain evidence="3">MGMM8</strain>
    </source>
</reference>
<dbReference type="InterPro" id="IPR017938">
    <property type="entry name" value="Riboflavin_synthase-like_b-brl"/>
</dbReference>
<dbReference type="Proteomes" id="UP001230933">
    <property type="component" value="Chromosome"/>
</dbReference>
<dbReference type="PANTHER" id="PTHR30157:SF0">
    <property type="entry name" value="NADPH-DEPENDENT FERRIC-CHELATE REDUCTASE"/>
    <property type="match status" value="1"/>
</dbReference>
<dbReference type="PROSITE" id="PS51384">
    <property type="entry name" value="FAD_FR"/>
    <property type="match status" value="1"/>
</dbReference>
<dbReference type="GO" id="GO:0016491">
    <property type="term" value="F:oxidoreductase activity"/>
    <property type="evidence" value="ECO:0007669"/>
    <property type="project" value="InterPro"/>
</dbReference>
<evidence type="ECO:0000313" key="3">
    <source>
        <dbReference type="EMBL" id="WGV52140.2"/>
    </source>
</evidence>
<dbReference type="InterPro" id="IPR013113">
    <property type="entry name" value="SIP_FAD-bd"/>
</dbReference>
<dbReference type="RefSeq" id="WP_047271424.1">
    <property type="nucleotide sequence ID" value="NZ_CP124545.1"/>
</dbReference>
<dbReference type="AlphaFoldDB" id="A0A1Q4K6M8"/>
<reference evidence="2 4" key="1">
    <citation type="journal article" date="2017" name="Poromechanics V (2013)">
        <title>Genomic Characterization of the Arsenic-Tolerant Actinobacterium, &lt;i&gt;Rhodococcus erythropolis&lt;/i&gt; S43.</title>
        <authorList>
            <person name="Retamal-Morales G."/>
            <person name="Mehnert M."/>
            <person name="Schwabe R."/>
            <person name="Tischler D."/>
            <person name="Schloemann M."/>
            <person name="Levican G.J."/>
        </authorList>
    </citation>
    <scope>NUCLEOTIDE SEQUENCE [LARGE SCALE GENOMIC DNA]</scope>
    <source>
        <strain evidence="2 4">S43</strain>
    </source>
</reference>
<dbReference type="InterPro" id="IPR007037">
    <property type="entry name" value="SIP_rossman_dom"/>
</dbReference>
<organism evidence="2 4">
    <name type="scientific">Rhodococcus erythropolis</name>
    <name type="common">Arthrobacter picolinophilus</name>
    <dbReference type="NCBI Taxonomy" id="1833"/>
    <lineage>
        <taxon>Bacteria</taxon>
        <taxon>Bacillati</taxon>
        <taxon>Actinomycetota</taxon>
        <taxon>Actinomycetes</taxon>
        <taxon>Mycobacteriales</taxon>
        <taxon>Nocardiaceae</taxon>
        <taxon>Rhodococcus</taxon>
        <taxon>Rhodococcus erythropolis group</taxon>
    </lineage>
</organism>
<dbReference type="CDD" id="cd06193">
    <property type="entry name" value="siderophore_interacting"/>
    <property type="match status" value="1"/>
</dbReference>
<name>A0A1Q4K6M8_RHOER</name>
<evidence type="ECO:0000313" key="4">
    <source>
        <dbReference type="Proteomes" id="UP000325576"/>
    </source>
</evidence>
<dbReference type="EMBL" id="MRBO01000782">
    <property type="protein sequence ID" value="KAB2581818.1"/>
    <property type="molecule type" value="Genomic_DNA"/>
</dbReference>
<feature type="domain" description="FAD-binding FR-type" evidence="1">
    <location>
        <begin position="26"/>
        <end position="147"/>
    </location>
</feature>
<evidence type="ECO:0000313" key="2">
    <source>
        <dbReference type="EMBL" id="KAB2581818.1"/>
    </source>
</evidence>
<dbReference type="PANTHER" id="PTHR30157">
    <property type="entry name" value="FERRIC REDUCTASE, NADPH-DEPENDENT"/>
    <property type="match status" value="1"/>
</dbReference>
<gene>
    <name evidence="2" type="ORF">BS297_28920</name>
    <name evidence="3" type="ORF">QIE55_13360</name>
</gene>
<dbReference type="EMBL" id="CP124545">
    <property type="protein sequence ID" value="WGV52140.2"/>
    <property type="molecule type" value="Genomic_DNA"/>
</dbReference>
<accession>A0A1Q4K6M8</accession>
<protein>
    <submittedName>
        <fullName evidence="2">NADPH-dependent ferric siderophore reductase</fullName>
    </submittedName>
    <submittedName>
        <fullName evidence="3">Siderophore-interacting protein</fullName>
    </submittedName>
</protein>
<dbReference type="Gene3D" id="3.40.50.80">
    <property type="entry name" value="Nucleotide-binding domain of ferredoxin-NADP reductase (FNR) module"/>
    <property type="match status" value="1"/>
</dbReference>
<dbReference type="InterPro" id="IPR039374">
    <property type="entry name" value="SIP_fam"/>
</dbReference>
<dbReference type="InterPro" id="IPR017927">
    <property type="entry name" value="FAD-bd_FR_type"/>
</dbReference>
<proteinExistence type="predicted"/>
<dbReference type="SUPFAM" id="SSF63380">
    <property type="entry name" value="Riboflavin synthase domain-like"/>
    <property type="match status" value="1"/>
</dbReference>
<evidence type="ECO:0000259" key="1">
    <source>
        <dbReference type="PROSITE" id="PS51384"/>
    </source>
</evidence>
<dbReference type="Proteomes" id="UP000325576">
    <property type="component" value="Unassembled WGS sequence"/>
</dbReference>